<accession>A0A7U9C6P4</accession>
<sequence length="65" mass="7493">MLTGKDTQQLANSHAPREFPIERLACIEMEQATFAYALLWCNSHGLRMDLPRLSAVERFLCRLNN</sequence>
<proteinExistence type="predicted"/>
<dbReference type="Proteomes" id="UP000005756">
    <property type="component" value="Unassembled WGS sequence"/>
</dbReference>
<dbReference type="AlphaFoldDB" id="A0A7U9C6P4"/>
<reference evidence="1 2" key="1">
    <citation type="submission" date="2011-10" db="EMBL/GenBank/DDBJ databases">
        <authorList>
            <person name="Quillaguamn J."/>
            <person name="Guzmn D."/>
            <person name="Balderrama-Subieta A."/>
            <person name="Cardona-Ortuo C."/>
            <person name="Guevara-Martnez M."/>
            <person name="Callisaya-Quispe N."/>
        </authorList>
    </citation>
    <scope>NUCLEOTIDE SEQUENCE [LARGE SCALE GENOMIC DNA]</scope>
    <source>
        <strain evidence="1 2">LC1</strain>
    </source>
</reference>
<gene>
    <name evidence="1" type="ORF">KUC_1380</name>
</gene>
<evidence type="ECO:0000313" key="1">
    <source>
        <dbReference type="EMBL" id="EHJ94422.1"/>
    </source>
</evidence>
<evidence type="ECO:0000313" key="2">
    <source>
        <dbReference type="Proteomes" id="UP000005756"/>
    </source>
</evidence>
<dbReference type="EMBL" id="JH393257">
    <property type="protein sequence ID" value="EHJ94422.1"/>
    <property type="molecule type" value="Genomic_DNA"/>
</dbReference>
<name>A0A7U9C6P4_9GAMM</name>
<protein>
    <submittedName>
        <fullName evidence="1">Uncharacterized protein</fullName>
    </submittedName>
</protein>
<organism evidence="1 2">
    <name type="scientific">Vreelandella boliviensis LC1</name>
    <dbReference type="NCBI Taxonomy" id="1072583"/>
    <lineage>
        <taxon>Bacteria</taxon>
        <taxon>Pseudomonadati</taxon>
        <taxon>Pseudomonadota</taxon>
        <taxon>Gammaproteobacteria</taxon>
        <taxon>Oceanospirillales</taxon>
        <taxon>Halomonadaceae</taxon>
        <taxon>Vreelandella</taxon>
    </lineage>
</organism>